<dbReference type="Pfam" id="PF14577">
    <property type="entry name" value="SEO_C"/>
    <property type="match status" value="1"/>
</dbReference>
<dbReference type="InterPro" id="IPR027942">
    <property type="entry name" value="SEO_N"/>
</dbReference>
<accession>A0A6A1W813</accession>
<sequence length="552" mass="62742">MSSLSDENISDLIYTTYSHPVQPFDGDSLFAMLHNILNHAMPFVDSLVLGTSSSENLHKKAYNPNFNSSLCTLKQLSYEMACKDLNDDQETSVIKQPCMSILQTTLSSYSWDVKLLLTLAAFALDYGDFWLLAQLQSSHPPPLQSSLQFAKAVGIMKQVPAISKHPELQKHGKDIVDINNIVKATLGVANCVLESENLYSRYMTYDIQELSTAMNRIPVHVYWAIATVVTCSTHVCCLTRRNTSSLTVSAGNWLAHLAHNFKFGRLVKIDVIQGKHLLLVFSGLDLSNQEISILKSVSDEIRDKKEYEIVWIPIPEVNPPGTNGSTETKFKKLQEIKMSWYTLQQLSTVSGIDYIKKDWKFDSINPIVVVINPQGQVKHSNAFNMIKPWGMKAFPFTPTREFALASESDISVTWISISQELRTWTFNNPQEDSLKLQFGRLLSYKNESGWAFLCKGSELITIGHDKTILTVMEELEKDKKIVIKTGFGTWFKERHDYVMRGDNWTRPCCRIDISRSDGKEPEHMECPYCIQRMEKYFSYKCCHNQVSTIAHA</sequence>
<evidence type="ECO:0000259" key="1">
    <source>
        <dbReference type="Pfam" id="PF14576"/>
    </source>
</evidence>
<dbReference type="InterPro" id="IPR039299">
    <property type="entry name" value="SEOA"/>
</dbReference>
<feature type="domain" description="Sieve element occlusion N-terminal" evidence="1">
    <location>
        <begin position="5"/>
        <end position="249"/>
    </location>
</feature>
<evidence type="ECO:0000313" key="4">
    <source>
        <dbReference type="Proteomes" id="UP000516437"/>
    </source>
</evidence>
<dbReference type="GO" id="GO:0010088">
    <property type="term" value="P:phloem development"/>
    <property type="evidence" value="ECO:0007669"/>
    <property type="project" value="InterPro"/>
</dbReference>
<dbReference type="EMBL" id="RXIC02000020">
    <property type="protein sequence ID" value="KAB1221409.1"/>
    <property type="molecule type" value="Genomic_DNA"/>
</dbReference>
<feature type="domain" description="Sieve element occlusion C-terminal" evidence="2">
    <location>
        <begin position="429"/>
        <end position="543"/>
    </location>
</feature>
<evidence type="ECO:0008006" key="5">
    <source>
        <dbReference type="Google" id="ProtNLM"/>
    </source>
</evidence>
<gene>
    <name evidence="3" type="ORF">CJ030_MR2G013133</name>
</gene>
<dbReference type="PANTHER" id="PTHR33232:SF18">
    <property type="entry name" value="PROTEIN SIEVE ELEMENT OCCLUSION B-LIKE"/>
    <property type="match status" value="1"/>
</dbReference>
<comment type="caution">
    <text evidence="3">The sequence shown here is derived from an EMBL/GenBank/DDBJ whole genome shotgun (WGS) entry which is preliminary data.</text>
</comment>
<name>A0A6A1W813_9ROSI</name>
<proteinExistence type="predicted"/>
<evidence type="ECO:0000313" key="3">
    <source>
        <dbReference type="EMBL" id="KAB1221409.1"/>
    </source>
</evidence>
<dbReference type="OrthoDB" id="1433562at2759"/>
<dbReference type="PANTHER" id="PTHR33232">
    <property type="entry name" value="PROTEIN SIEVE ELEMENT OCCLUSION B-LIKE"/>
    <property type="match status" value="1"/>
</dbReference>
<reference evidence="3 4" key="1">
    <citation type="journal article" date="2019" name="Plant Biotechnol. J.">
        <title>The red bayberry genome and genetic basis of sex determination.</title>
        <authorList>
            <person name="Jia H.M."/>
            <person name="Jia H.J."/>
            <person name="Cai Q.L."/>
            <person name="Wang Y."/>
            <person name="Zhao H.B."/>
            <person name="Yang W.F."/>
            <person name="Wang G.Y."/>
            <person name="Li Y.H."/>
            <person name="Zhan D.L."/>
            <person name="Shen Y.T."/>
            <person name="Niu Q.F."/>
            <person name="Chang L."/>
            <person name="Qiu J."/>
            <person name="Zhao L."/>
            <person name="Xie H.B."/>
            <person name="Fu W.Y."/>
            <person name="Jin J."/>
            <person name="Li X.W."/>
            <person name="Jiao Y."/>
            <person name="Zhou C.C."/>
            <person name="Tu T."/>
            <person name="Chai C.Y."/>
            <person name="Gao J.L."/>
            <person name="Fan L.J."/>
            <person name="van de Weg E."/>
            <person name="Wang J.Y."/>
            <person name="Gao Z.S."/>
        </authorList>
    </citation>
    <scope>NUCLEOTIDE SEQUENCE [LARGE SCALE GENOMIC DNA]</scope>
    <source>
        <tissue evidence="3">Leaves</tissue>
    </source>
</reference>
<evidence type="ECO:0000259" key="2">
    <source>
        <dbReference type="Pfam" id="PF14577"/>
    </source>
</evidence>
<dbReference type="Proteomes" id="UP000516437">
    <property type="component" value="Chromosome 2"/>
</dbReference>
<keyword evidence="4" id="KW-1185">Reference proteome</keyword>
<organism evidence="3 4">
    <name type="scientific">Morella rubra</name>
    <name type="common">Chinese bayberry</name>
    <dbReference type="NCBI Taxonomy" id="262757"/>
    <lineage>
        <taxon>Eukaryota</taxon>
        <taxon>Viridiplantae</taxon>
        <taxon>Streptophyta</taxon>
        <taxon>Embryophyta</taxon>
        <taxon>Tracheophyta</taxon>
        <taxon>Spermatophyta</taxon>
        <taxon>Magnoliopsida</taxon>
        <taxon>eudicotyledons</taxon>
        <taxon>Gunneridae</taxon>
        <taxon>Pentapetalae</taxon>
        <taxon>rosids</taxon>
        <taxon>fabids</taxon>
        <taxon>Fagales</taxon>
        <taxon>Myricaceae</taxon>
        <taxon>Morella</taxon>
    </lineage>
</organism>
<dbReference type="Pfam" id="PF14576">
    <property type="entry name" value="SEO_N"/>
    <property type="match status" value="1"/>
</dbReference>
<dbReference type="InterPro" id="IPR027944">
    <property type="entry name" value="SEO_C"/>
</dbReference>
<protein>
    <recommendedName>
        <fullName evidence="5">Protein SIEVE ELEMENT OCCLUSION B</fullName>
    </recommendedName>
</protein>
<dbReference type="Gene3D" id="3.40.30.10">
    <property type="entry name" value="Glutaredoxin"/>
    <property type="match status" value="1"/>
</dbReference>
<dbReference type="AlphaFoldDB" id="A0A6A1W813"/>